<evidence type="ECO:0000313" key="4">
    <source>
        <dbReference type="RefSeq" id="XP_032821908.1"/>
    </source>
</evidence>
<dbReference type="GeneID" id="116948851"/>
<dbReference type="KEGG" id="pmrn:116948851"/>
<feature type="compositionally biased region" description="Low complexity" evidence="1">
    <location>
        <begin position="143"/>
        <end position="156"/>
    </location>
</feature>
<feature type="transmembrane region" description="Helical" evidence="2">
    <location>
        <begin position="56"/>
        <end position="75"/>
    </location>
</feature>
<evidence type="ECO:0000256" key="1">
    <source>
        <dbReference type="SAM" id="MobiDB-lite"/>
    </source>
</evidence>
<keyword evidence="2" id="KW-0472">Membrane</keyword>
<keyword evidence="2 4" id="KW-0812">Transmembrane</keyword>
<gene>
    <name evidence="4" type="primary">TMEM275</name>
</gene>
<keyword evidence="3" id="KW-1185">Reference proteome</keyword>
<evidence type="ECO:0000313" key="3">
    <source>
        <dbReference type="Proteomes" id="UP001318040"/>
    </source>
</evidence>
<keyword evidence="2" id="KW-1133">Transmembrane helix</keyword>
<reference evidence="4" key="1">
    <citation type="submission" date="2025-08" db="UniProtKB">
        <authorList>
            <consortium name="RefSeq"/>
        </authorList>
    </citation>
    <scope>IDENTIFICATION</scope>
    <source>
        <tissue evidence="4">Sperm</tissue>
    </source>
</reference>
<organism evidence="3 4">
    <name type="scientific">Petromyzon marinus</name>
    <name type="common">Sea lamprey</name>
    <dbReference type="NCBI Taxonomy" id="7757"/>
    <lineage>
        <taxon>Eukaryota</taxon>
        <taxon>Metazoa</taxon>
        <taxon>Chordata</taxon>
        <taxon>Craniata</taxon>
        <taxon>Vertebrata</taxon>
        <taxon>Cyclostomata</taxon>
        <taxon>Hyperoartia</taxon>
        <taxon>Petromyzontiformes</taxon>
        <taxon>Petromyzontidae</taxon>
        <taxon>Petromyzon</taxon>
    </lineage>
</organism>
<dbReference type="AlphaFoldDB" id="A0AAJ7TPS7"/>
<accession>A0AAJ7TPS7</accession>
<name>A0AAJ7TPS7_PETMA</name>
<proteinExistence type="predicted"/>
<dbReference type="RefSeq" id="XP_032821908.1">
    <property type="nucleotide sequence ID" value="XM_032966017.1"/>
</dbReference>
<dbReference type="Proteomes" id="UP001318040">
    <property type="component" value="Chromosome 35"/>
</dbReference>
<protein>
    <submittedName>
        <fullName evidence="4">Transmembrane protein 275</fullName>
    </submittedName>
</protein>
<dbReference type="CTD" id="105378696"/>
<sequence length="237" mass="23654">MPPGKEKSRRSRGHGMPSPALCCACGLCVMLAGINITLVGVFAFGSFAPGSNPPIIIGPVLLALALLFFGACCVCSRRPGGFSAPGAARRKKAASKAGGGARGGGGFPRAGAASASAASGVAGAFELETSEHTIQDTTAFQLSPTASPVSSKPSSPVHAGDGDAASMGGVGQQKQVVGACGVFTVPSRASPVGGSAAGVHYRSTGESVHIPLGEQLWPNLECGQQQQQQNQNVSLIQ</sequence>
<feature type="transmembrane region" description="Helical" evidence="2">
    <location>
        <begin position="21"/>
        <end position="44"/>
    </location>
</feature>
<feature type="region of interest" description="Disordered" evidence="1">
    <location>
        <begin position="141"/>
        <end position="170"/>
    </location>
</feature>
<evidence type="ECO:0000256" key="2">
    <source>
        <dbReference type="SAM" id="Phobius"/>
    </source>
</evidence>